<dbReference type="Pfam" id="PF00877">
    <property type="entry name" value="NLPC_P60"/>
    <property type="match status" value="1"/>
</dbReference>
<dbReference type="PANTHER" id="PTHR47053:SF1">
    <property type="entry name" value="MUREIN DD-ENDOPEPTIDASE MEPH-RELATED"/>
    <property type="match status" value="1"/>
</dbReference>
<evidence type="ECO:0000313" key="7">
    <source>
        <dbReference type="Proteomes" id="UP000615760"/>
    </source>
</evidence>
<evidence type="ECO:0000256" key="3">
    <source>
        <dbReference type="ARBA" id="ARBA00022801"/>
    </source>
</evidence>
<dbReference type="InterPro" id="IPR051202">
    <property type="entry name" value="Peptidase_C40"/>
</dbReference>
<proteinExistence type="inferred from homology"/>
<dbReference type="PROSITE" id="PS51257">
    <property type="entry name" value="PROKAR_LIPOPROTEIN"/>
    <property type="match status" value="1"/>
</dbReference>
<comment type="similarity">
    <text evidence="1">Belongs to the peptidase C40 family.</text>
</comment>
<dbReference type="Gene3D" id="3.90.1720.10">
    <property type="entry name" value="endopeptidase domain like (from Nostoc punctiforme)"/>
    <property type="match status" value="1"/>
</dbReference>
<dbReference type="RefSeq" id="WP_229665889.1">
    <property type="nucleotide sequence ID" value="NZ_BMJE01000002.1"/>
</dbReference>
<keyword evidence="3" id="KW-0378">Hydrolase</keyword>
<keyword evidence="2" id="KW-0645">Protease</keyword>
<dbReference type="InterPro" id="IPR000064">
    <property type="entry name" value="NLP_P60_dom"/>
</dbReference>
<protein>
    <recommendedName>
        <fullName evidence="5">NlpC/P60 domain-containing protein</fullName>
    </recommendedName>
</protein>
<gene>
    <name evidence="6" type="ORF">GCM10007424_07990</name>
</gene>
<dbReference type="PROSITE" id="PS51935">
    <property type="entry name" value="NLPC_P60"/>
    <property type="match status" value="1"/>
</dbReference>
<organism evidence="6 7">
    <name type="scientific">Flavobacterium suaedae</name>
    <dbReference type="NCBI Taxonomy" id="1767027"/>
    <lineage>
        <taxon>Bacteria</taxon>
        <taxon>Pseudomonadati</taxon>
        <taxon>Bacteroidota</taxon>
        <taxon>Flavobacteriia</taxon>
        <taxon>Flavobacteriales</taxon>
        <taxon>Flavobacteriaceae</taxon>
        <taxon>Flavobacterium</taxon>
    </lineage>
</organism>
<dbReference type="SUPFAM" id="SSF54001">
    <property type="entry name" value="Cysteine proteinases"/>
    <property type="match status" value="1"/>
</dbReference>
<dbReference type="Proteomes" id="UP000615760">
    <property type="component" value="Unassembled WGS sequence"/>
</dbReference>
<accession>A0ABQ1JJC1</accession>
<dbReference type="InterPro" id="IPR038765">
    <property type="entry name" value="Papain-like_cys_pep_sf"/>
</dbReference>
<keyword evidence="4" id="KW-0788">Thiol protease</keyword>
<evidence type="ECO:0000259" key="5">
    <source>
        <dbReference type="PROSITE" id="PS51935"/>
    </source>
</evidence>
<evidence type="ECO:0000313" key="6">
    <source>
        <dbReference type="EMBL" id="GGB70433.1"/>
    </source>
</evidence>
<name>A0ABQ1JJC1_9FLAO</name>
<comment type="caution">
    <text evidence="6">The sequence shown here is derived from an EMBL/GenBank/DDBJ whole genome shotgun (WGS) entry which is preliminary data.</text>
</comment>
<dbReference type="EMBL" id="BMJE01000002">
    <property type="protein sequence ID" value="GGB70433.1"/>
    <property type="molecule type" value="Genomic_DNA"/>
</dbReference>
<evidence type="ECO:0000256" key="2">
    <source>
        <dbReference type="ARBA" id="ARBA00022670"/>
    </source>
</evidence>
<evidence type="ECO:0000256" key="1">
    <source>
        <dbReference type="ARBA" id="ARBA00007074"/>
    </source>
</evidence>
<feature type="domain" description="NlpC/P60" evidence="5">
    <location>
        <begin position="93"/>
        <end position="221"/>
    </location>
</feature>
<keyword evidence="7" id="KW-1185">Reference proteome</keyword>
<evidence type="ECO:0000256" key="4">
    <source>
        <dbReference type="ARBA" id="ARBA00022807"/>
    </source>
</evidence>
<sequence>MQKFIYIFLAVFTLASCSSKKSAIVTSKKEAIENGTYSYSKESSFEEQKDIEVSYEEYDDDAPGDRIIGDEIIEIEGVDYGNDNDYVSDFSNSGFNTEVVNKAMKYEGVKYKTGGTTKKGMDCSGLVYTSFKACDITLPRTSYEMAKAGKKIKLSEVQEGDLLFFDNNPRRRRINHVGLVTEVSPEGDIKFIHASLQLGVTISSLNEPYYRKSFVQANRVVTN</sequence>
<dbReference type="PANTHER" id="PTHR47053">
    <property type="entry name" value="MUREIN DD-ENDOPEPTIDASE MEPH-RELATED"/>
    <property type="match status" value="1"/>
</dbReference>
<reference evidence="7" key="1">
    <citation type="journal article" date="2019" name="Int. J. Syst. Evol. Microbiol.">
        <title>The Global Catalogue of Microorganisms (GCM) 10K type strain sequencing project: providing services to taxonomists for standard genome sequencing and annotation.</title>
        <authorList>
            <consortium name="The Broad Institute Genomics Platform"/>
            <consortium name="The Broad Institute Genome Sequencing Center for Infectious Disease"/>
            <person name="Wu L."/>
            <person name="Ma J."/>
        </authorList>
    </citation>
    <scope>NUCLEOTIDE SEQUENCE [LARGE SCALE GENOMIC DNA]</scope>
    <source>
        <strain evidence="7">CGMCC 1.15461</strain>
    </source>
</reference>